<evidence type="ECO:0000313" key="2">
    <source>
        <dbReference type="EMBL" id="KCV81815.1"/>
    </source>
</evidence>
<dbReference type="NCBIfam" id="TIGR00176">
    <property type="entry name" value="mobB"/>
    <property type="match status" value="1"/>
</dbReference>
<dbReference type="eggNOG" id="COG1763">
    <property type="taxonomic scope" value="Bacteria"/>
</dbReference>
<reference evidence="2 3" key="1">
    <citation type="submission" date="2013-04" db="EMBL/GenBank/DDBJ databases">
        <title>Shimia sp. 22II-S11-Z10 Genome Sequencing.</title>
        <authorList>
            <person name="Lai Q."/>
            <person name="Li G."/>
            <person name="Shao Z."/>
        </authorList>
    </citation>
    <scope>NUCLEOTIDE SEQUENCE [LARGE SCALE GENOMIC DNA]</scope>
    <source>
        <strain evidence="3">22II-S11-Z10</strain>
    </source>
</reference>
<dbReference type="Gene3D" id="3.40.50.300">
    <property type="entry name" value="P-loop containing nucleotide triphosphate hydrolases"/>
    <property type="match status" value="1"/>
</dbReference>
<proteinExistence type="predicted"/>
<keyword evidence="3" id="KW-1185">Reference proteome</keyword>
<gene>
    <name evidence="2" type="ORF">ATO10_10730</name>
</gene>
<dbReference type="AlphaFoldDB" id="A0A058ZKS6"/>
<dbReference type="Proteomes" id="UP000024836">
    <property type="component" value="Unassembled WGS sequence"/>
</dbReference>
<dbReference type="RefSeq" id="WP_035251316.1">
    <property type="nucleotide sequence ID" value="NZ_AQQY01000006.1"/>
</dbReference>
<name>A0A058ZKS6_9RHOB</name>
<organism evidence="2 3">
    <name type="scientific">Actibacterium atlanticum</name>
    <dbReference type="NCBI Taxonomy" id="1461693"/>
    <lineage>
        <taxon>Bacteria</taxon>
        <taxon>Pseudomonadati</taxon>
        <taxon>Pseudomonadota</taxon>
        <taxon>Alphaproteobacteria</taxon>
        <taxon>Rhodobacterales</taxon>
        <taxon>Roseobacteraceae</taxon>
        <taxon>Actibacterium</taxon>
    </lineage>
</organism>
<dbReference type="InterPro" id="IPR027417">
    <property type="entry name" value="P-loop_NTPase"/>
</dbReference>
<evidence type="ECO:0000259" key="1">
    <source>
        <dbReference type="Pfam" id="PF03205"/>
    </source>
</evidence>
<feature type="domain" description="Molybdopterin-guanine dinucleotide biosynthesis protein B (MobB)" evidence="1">
    <location>
        <begin position="4"/>
        <end position="135"/>
    </location>
</feature>
<dbReference type="OrthoDB" id="9804758at2"/>
<protein>
    <submittedName>
        <fullName evidence="2">Molybdopterin-guanine dinucleotide biosynthesis protein MobB</fullName>
    </submittedName>
</protein>
<dbReference type="InterPro" id="IPR052539">
    <property type="entry name" value="MGD_biosynthesis_adapter"/>
</dbReference>
<dbReference type="PANTHER" id="PTHR40072">
    <property type="entry name" value="MOLYBDOPTERIN-GUANINE DINUCLEOTIDE BIOSYNTHESIS ADAPTER PROTEIN-RELATED"/>
    <property type="match status" value="1"/>
</dbReference>
<dbReference type="InterPro" id="IPR004435">
    <property type="entry name" value="MobB_dom"/>
</dbReference>
<comment type="caution">
    <text evidence="2">The sequence shown here is derived from an EMBL/GenBank/DDBJ whole genome shotgun (WGS) entry which is preliminary data.</text>
</comment>
<dbReference type="STRING" id="1461693.ATO10_10730"/>
<dbReference type="PATRIC" id="fig|1461693.3.peg.2173"/>
<sequence>MKVYGVTGWKNAGKTGLVERLVAEITGRGFTVSTIKHAHHATEIDHPGRDSYRHREAGAQEVVVSSPRRWAVMHELRGAPEPSLDEILRKISPVDLVLIEGYKREPHPKVEAHRAETGHPLLAPENPTIRAIASDAGVQVGDLPAFDLDDTAAIANFILTQVGLPKEPDNV</sequence>
<evidence type="ECO:0000313" key="3">
    <source>
        <dbReference type="Proteomes" id="UP000024836"/>
    </source>
</evidence>
<dbReference type="Pfam" id="PF03205">
    <property type="entry name" value="MobB"/>
    <property type="match status" value="1"/>
</dbReference>
<dbReference type="GO" id="GO:0006777">
    <property type="term" value="P:Mo-molybdopterin cofactor biosynthetic process"/>
    <property type="evidence" value="ECO:0007669"/>
    <property type="project" value="InterPro"/>
</dbReference>
<dbReference type="GO" id="GO:0005525">
    <property type="term" value="F:GTP binding"/>
    <property type="evidence" value="ECO:0007669"/>
    <property type="project" value="InterPro"/>
</dbReference>
<accession>A0A058ZKS6</accession>
<dbReference type="PANTHER" id="PTHR40072:SF1">
    <property type="entry name" value="MOLYBDOPTERIN-GUANINE DINUCLEOTIDE BIOSYNTHESIS ADAPTER PROTEIN"/>
    <property type="match status" value="1"/>
</dbReference>
<dbReference type="EMBL" id="AQQY01000006">
    <property type="protein sequence ID" value="KCV81815.1"/>
    <property type="molecule type" value="Genomic_DNA"/>
</dbReference>
<dbReference type="SUPFAM" id="SSF52540">
    <property type="entry name" value="P-loop containing nucleoside triphosphate hydrolases"/>
    <property type="match status" value="1"/>
</dbReference>
<dbReference type="CDD" id="cd03116">
    <property type="entry name" value="MobB"/>
    <property type="match status" value="1"/>
</dbReference>